<feature type="domain" description="Tyrosine-protein phosphatase" evidence="2">
    <location>
        <begin position="12"/>
        <end position="152"/>
    </location>
</feature>
<evidence type="ECO:0000256" key="1">
    <source>
        <dbReference type="ARBA" id="ARBA00022801"/>
    </source>
</evidence>
<dbReference type="InterPro" id="IPR020422">
    <property type="entry name" value="TYR_PHOSPHATASE_DUAL_dom"/>
</dbReference>
<dbReference type="InterPro" id="IPR029021">
    <property type="entry name" value="Prot-tyrosine_phosphatase-like"/>
</dbReference>
<evidence type="ECO:0000259" key="2">
    <source>
        <dbReference type="PROSITE" id="PS50054"/>
    </source>
</evidence>
<organism evidence="4">
    <name type="scientific">Oscillatoriales cyanobacterium SpSt-418</name>
    <dbReference type="NCBI Taxonomy" id="2282169"/>
    <lineage>
        <taxon>Bacteria</taxon>
        <taxon>Bacillati</taxon>
        <taxon>Cyanobacteriota</taxon>
        <taxon>Cyanophyceae</taxon>
        <taxon>Oscillatoriophycideae</taxon>
        <taxon>Oscillatoriales</taxon>
    </lineage>
</organism>
<gene>
    <name evidence="4" type="ORF">ENR64_13040</name>
</gene>
<name>A0A7C3PFD3_9CYAN</name>
<dbReference type="Pfam" id="PF22785">
    <property type="entry name" value="Tc-R-P"/>
    <property type="match status" value="1"/>
</dbReference>
<feature type="domain" description="Tyrosine specific protein phosphatases" evidence="3">
    <location>
        <begin position="80"/>
        <end position="144"/>
    </location>
</feature>
<reference evidence="4" key="1">
    <citation type="journal article" date="2020" name="mSystems">
        <title>Genome- and Community-Level Interaction Insights into Carbon Utilization and Element Cycling Functions of Hydrothermarchaeota in Hydrothermal Sediment.</title>
        <authorList>
            <person name="Zhou Z."/>
            <person name="Liu Y."/>
            <person name="Xu W."/>
            <person name="Pan J."/>
            <person name="Luo Z.H."/>
            <person name="Li M."/>
        </authorList>
    </citation>
    <scope>NUCLEOTIDE SEQUENCE [LARGE SCALE GENOMIC DNA]</scope>
    <source>
        <strain evidence="4">SpSt-418</strain>
    </source>
</reference>
<dbReference type="PROSITE" id="PS50056">
    <property type="entry name" value="TYR_PHOSPHATASE_2"/>
    <property type="match status" value="1"/>
</dbReference>
<sequence>MEQPVTQSITENLWWVIPGRLAGVRMPTAEELPPLQKAGVGAIVSVFHEEANLSLYQQASIPFLWLPIAIDSVPNSIQLEEFCNFVEHQNKLDHGVAVHCSTGKHRTGTILTAYLIHCGWSYPDAIQKILNASSQVKLPDSQTQFLQAFAAT</sequence>
<dbReference type="Gene3D" id="3.90.190.10">
    <property type="entry name" value="Protein tyrosine phosphatase superfamily"/>
    <property type="match status" value="1"/>
</dbReference>
<dbReference type="EMBL" id="DSRU01000191">
    <property type="protein sequence ID" value="HFM98654.1"/>
    <property type="molecule type" value="Genomic_DNA"/>
</dbReference>
<dbReference type="PROSITE" id="PS50054">
    <property type="entry name" value="TYR_PHOSPHATASE_DUAL"/>
    <property type="match status" value="1"/>
</dbReference>
<dbReference type="PANTHER" id="PTHR46274">
    <property type="entry name" value="PHOSPHATIDYLINOSITOL PHOSPHATASE"/>
    <property type="match status" value="1"/>
</dbReference>
<keyword evidence="1" id="KW-0378">Hydrolase</keyword>
<dbReference type="GO" id="GO:0016787">
    <property type="term" value="F:hydrolase activity"/>
    <property type="evidence" value="ECO:0007669"/>
    <property type="project" value="UniProtKB-KW"/>
</dbReference>
<dbReference type="FunFam" id="3.90.190.10:FF:000157">
    <property type="entry name" value="Protein-tyrosine phosphatase"/>
    <property type="match status" value="1"/>
</dbReference>
<dbReference type="PANTHER" id="PTHR46274:SF6">
    <property type="entry name" value="TYR_PHOSPHATASE_2 DOMAIN-CONTAINING PROTEIN"/>
    <property type="match status" value="1"/>
</dbReference>
<protein>
    <submittedName>
        <fullName evidence="4">Protein phosphatase</fullName>
    </submittedName>
</protein>
<dbReference type="InterPro" id="IPR016130">
    <property type="entry name" value="Tyr_Pase_AS"/>
</dbReference>
<dbReference type="InterPro" id="IPR000387">
    <property type="entry name" value="Tyr_Pase_dom"/>
</dbReference>
<dbReference type="SUPFAM" id="SSF52799">
    <property type="entry name" value="(Phosphotyrosine protein) phosphatases II"/>
    <property type="match status" value="1"/>
</dbReference>
<evidence type="ECO:0000313" key="4">
    <source>
        <dbReference type="EMBL" id="HFM98654.1"/>
    </source>
</evidence>
<comment type="caution">
    <text evidence="4">The sequence shown here is derived from an EMBL/GenBank/DDBJ whole genome shotgun (WGS) entry which is preliminary data.</text>
</comment>
<proteinExistence type="predicted"/>
<accession>A0A7C3PFD3</accession>
<dbReference type="AlphaFoldDB" id="A0A7C3PFD3"/>
<dbReference type="PROSITE" id="PS00383">
    <property type="entry name" value="TYR_PHOSPHATASE_1"/>
    <property type="match status" value="1"/>
</dbReference>
<evidence type="ECO:0000259" key="3">
    <source>
        <dbReference type="PROSITE" id="PS50056"/>
    </source>
</evidence>